<dbReference type="EC" id="4.2.1.113" evidence="4"/>
<evidence type="ECO:0000256" key="2">
    <source>
        <dbReference type="ARBA" id="ARBA00022842"/>
    </source>
</evidence>
<dbReference type="InterPro" id="IPR036849">
    <property type="entry name" value="Enolase-like_C_sf"/>
</dbReference>
<gene>
    <name evidence="6" type="primary">menC</name>
    <name evidence="6" type="ORF">CKO13_11500</name>
</gene>
<sequence>MSRAAAAAIARLDLWRYRVPLQGTAPVAERHGALLEWRSADGQTVWSEISPLPGFSAESLDDCLAACRALMASAPGAHDPALVDTLPPAARFGIESGWLQLTEAPQAPPQLEPCRLLAAGPAGSPTQVSSKGCLKLKIGGAALEDEIERIRKLCAELPRSVRLRLDANRSYSPEQAAELCAAIAPERIEFLEEPLHAGASYADWTHYSAVPFAWDETLREHPEADLQTPGLAAVVLKPMLTGLNRTAAWHTAAQRAGCRTVLSGAFESNLSLDFYARLIQDWGLTGYHHGLDTFSAWPVALLEPLQSQAGHAEKPTMGRDELEHLERLL</sequence>
<keyword evidence="7" id="KW-1185">Reference proteome</keyword>
<dbReference type="Pfam" id="PF13378">
    <property type="entry name" value="MR_MLE_C"/>
    <property type="match status" value="1"/>
</dbReference>
<accession>A0ABS1E811</accession>
<dbReference type="SMART" id="SM00922">
    <property type="entry name" value="MR_MLE"/>
    <property type="match status" value="1"/>
</dbReference>
<dbReference type="SFLD" id="SFLDS00001">
    <property type="entry name" value="Enolase"/>
    <property type="match status" value="1"/>
</dbReference>
<name>A0ABS1E811_9GAMM</name>
<organism evidence="6 7">
    <name type="scientific">Halorhodospira neutriphila</name>
    <dbReference type="NCBI Taxonomy" id="168379"/>
    <lineage>
        <taxon>Bacteria</taxon>
        <taxon>Pseudomonadati</taxon>
        <taxon>Pseudomonadota</taxon>
        <taxon>Gammaproteobacteria</taxon>
        <taxon>Chromatiales</taxon>
        <taxon>Ectothiorhodospiraceae</taxon>
        <taxon>Halorhodospira</taxon>
    </lineage>
</organism>
<dbReference type="SUPFAM" id="SSF51604">
    <property type="entry name" value="Enolase C-terminal domain-like"/>
    <property type="match status" value="1"/>
</dbReference>
<reference evidence="6 7" key="1">
    <citation type="journal article" date="2020" name="Microorganisms">
        <title>Osmotic Adaptation and Compatible Solute Biosynthesis of Phototrophic Bacteria as Revealed from Genome Analyses.</title>
        <authorList>
            <person name="Imhoff J.F."/>
            <person name="Rahn T."/>
            <person name="Kunzel S."/>
            <person name="Keller A."/>
            <person name="Neulinger S.C."/>
        </authorList>
    </citation>
    <scope>NUCLEOTIDE SEQUENCE [LARGE SCALE GENOMIC DNA]</scope>
    <source>
        <strain evidence="6 7">DSM 15116</strain>
    </source>
</reference>
<evidence type="ECO:0000313" key="6">
    <source>
        <dbReference type="EMBL" id="MBK1727625.1"/>
    </source>
</evidence>
<dbReference type="InterPro" id="IPR018110">
    <property type="entry name" value="Mandel_Rmase/mucon_lact_enz_CS"/>
</dbReference>
<dbReference type="Pfam" id="PF21508">
    <property type="entry name" value="MenC_N"/>
    <property type="match status" value="1"/>
</dbReference>
<dbReference type="NCBIfam" id="TIGR01927">
    <property type="entry name" value="menC_gam_Gplu"/>
    <property type="match status" value="1"/>
</dbReference>
<dbReference type="SFLD" id="SFLDF00009">
    <property type="entry name" value="o-succinylbenzoate_synthase"/>
    <property type="match status" value="1"/>
</dbReference>
<dbReference type="InterPro" id="IPR029017">
    <property type="entry name" value="Enolase-like_N"/>
</dbReference>
<dbReference type="InterPro" id="IPR029065">
    <property type="entry name" value="Enolase_C-like"/>
</dbReference>
<dbReference type="PROSITE" id="PS00909">
    <property type="entry name" value="MR_MLE_2"/>
    <property type="match status" value="1"/>
</dbReference>
<protein>
    <recommendedName>
        <fullName evidence="4">o-succinylbenzoate synthase</fullName>
        <ecNumber evidence="4">4.2.1.113</ecNumber>
    </recommendedName>
</protein>
<dbReference type="PANTHER" id="PTHR48073:SF2">
    <property type="entry name" value="O-SUCCINYLBENZOATE SYNTHASE"/>
    <property type="match status" value="1"/>
</dbReference>
<evidence type="ECO:0000256" key="4">
    <source>
        <dbReference type="NCBIfam" id="TIGR01927"/>
    </source>
</evidence>
<evidence type="ECO:0000313" key="7">
    <source>
        <dbReference type="Proteomes" id="UP000738126"/>
    </source>
</evidence>
<dbReference type="InterPro" id="IPR013342">
    <property type="entry name" value="Mandelate_racemase_C"/>
</dbReference>
<keyword evidence="1" id="KW-0479">Metal-binding</keyword>
<dbReference type="SFLD" id="SFLDG00180">
    <property type="entry name" value="muconate_cycloisomerase"/>
    <property type="match status" value="1"/>
</dbReference>
<dbReference type="InterPro" id="IPR041338">
    <property type="entry name" value="OSBS_N"/>
</dbReference>
<dbReference type="EMBL" id="NRSH01000199">
    <property type="protein sequence ID" value="MBK1727625.1"/>
    <property type="molecule type" value="Genomic_DNA"/>
</dbReference>
<proteinExistence type="predicted"/>
<dbReference type="Gene3D" id="3.30.390.10">
    <property type="entry name" value="Enolase-like, N-terminal domain"/>
    <property type="match status" value="1"/>
</dbReference>
<dbReference type="Gene3D" id="3.20.20.120">
    <property type="entry name" value="Enolase-like C-terminal domain"/>
    <property type="match status" value="1"/>
</dbReference>
<dbReference type="PANTHER" id="PTHR48073">
    <property type="entry name" value="O-SUCCINYLBENZOATE SYNTHASE-RELATED"/>
    <property type="match status" value="1"/>
</dbReference>
<evidence type="ECO:0000256" key="1">
    <source>
        <dbReference type="ARBA" id="ARBA00022723"/>
    </source>
</evidence>
<keyword evidence="2" id="KW-0460">Magnesium</keyword>
<dbReference type="SUPFAM" id="SSF54826">
    <property type="entry name" value="Enolase N-terminal domain-like"/>
    <property type="match status" value="1"/>
</dbReference>
<evidence type="ECO:0000259" key="5">
    <source>
        <dbReference type="SMART" id="SM00922"/>
    </source>
</evidence>
<comment type="caution">
    <text evidence="6">The sequence shown here is derived from an EMBL/GenBank/DDBJ whole genome shotgun (WGS) entry which is preliminary data.</text>
</comment>
<keyword evidence="3" id="KW-0456">Lyase</keyword>
<feature type="domain" description="Mandelate racemase/muconate lactonizing enzyme C-terminal" evidence="5">
    <location>
        <begin position="121"/>
        <end position="211"/>
    </location>
</feature>
<dbReference type="Proteomes" id="UP000738126">
    <property type="component" value="Unassembled WGS sequence"/>
</dbReference>
<evidence type="ECO:0000256" key="3">
    <source>
        <dbReference type="ARBA" id="ARBA00023239"/>
    </source>
</evidence>
<dbReference type="RefSeq" id="WP_200261222.1">
    <property type="nucleotide sequence ID" value="NZ_NRSH01000199.1"/>
</dbReference>